<comment type="subcellular location">
    <subcellularLocation>
        <location evidence="1">Cell membrane</location>
        <topology evidence="1">Multi-pass membrane protein</topology>
    </subcellularLocation>
</comment>
<keyword evidence="5 8" id="KW-0812">Transmembrane</keyword>
<dbReference type="InterPro" id="IPR004626">
    <property type="entry name" value="RarD"/>
</dbReference>
<reference evidence="10 11" key="1">
    <citation type="submission" date="2023-02" db="EMBL/GenBank/DDBJ databases">
        <authorList>
            <person name="Olszewska D."/>
        </authorList>
    </citation>
    <scope>NUCLEOTIDE SEQUENCE [LARGE SCALE GENOMIC DNA]</scope>
    <source>
        <strain evidence="10 11">FDU301</strain>
    </source>
</reference>
<feature type="transmembrane region" description="Helical" evidence="8">
    <location>
        <begin position="108"/>
        <end position="125"/>
    </location>
</feature>
<evidence type="ECO:0000256" key="7">
    <source>
        <dbReference type="ARBA" id="ARBA00023136"/>
    </source>
</evidence>
<feature type="transmembrane region" description="Helical" evidence="8">
    <location>
        <begin position="39"/>
        <end position="56"/>
    </location>
</feature>
<evidence type="ECO:0000256" key="1">
    <source>
        <dbReference type="ARBA" id="ARBA00004651"/>
    </source>
</evidence>
<feature type="transmembrane region" description="Helical" evidence="8">
    <location>
        <begin position="271"/>
        <end position="291"/>
    </location>
</feature>
<feature type="transmembrane region" description="Helical" evidence="8">
    <location>
        <begin position="132"/>
        <end position="149"/>
    </location>
</feature>
<evidence type="ECO:0000256" key="6">
    <source>
        <dbReference type="ARBA" id="ARBA00022989"/>
    </source>
</evidence>
<dbReference type="Proteomes" id="UP001213771">
    <property type="component" value="Unassembled WGS sequence"/>
</dbReference>
<dbReference type="RefSeq" id="WP_274588604.1">
    <property type="nucleotide sequence ID" value="NZ_JARAOX010000123.1"/>
</dbReference>
<dbReference type="EMBL" id="JARAOX010000123">
    <property type="protein sequence ID" value="MDD9781509.1"/>
    <property type="molecule type" value="Genomic_DNA"/>
</dbReference>
<dbReference type="SUPFAM" id="SSF103481">
    <property type="entry name" value="Multidrug resistance efflux transporter EmrE"/>
    <property type="match status" value="2"/>
</dbReference>
<evidence type="ECO:0000313" key="11">
    <source>
        <dbReference type="Proteomes" id="UP001213771"/>
    </source>
</evidence>
<dbReference type="NCBIfam" id="TIGR00688">
    <property type="entry name" value="rarD"/>
    <property type="match status" value="1"/>
</dbReference>
<dbReference type="Pfam" id="PF00892">
    <property type="entry name" value="EamA"/>
    <property type="match status" value="2"/>
</dbReference>
<dbReference type="PANTHER" id="PTHR22911">
    <property type="entry name" value="ACYL-MALONYL CONDENSING ENZYME-RELATED"/>
    <property type="match status" value="1"/>
</dbReference>
<keyword evidence="3" id="KW-0813">Transport</keyword>
<keyword evidence="7 8" id="KW-0472">Membrane</keyword>
<dbReference type="InterPro" id="IPR000620">
    <property type="entry name" value="EamA_dom"/>
</dbReference>
<dbReference type="InterPro" id="IPR037185">
    <property type="entry name" value="EmrE-like"/>
</dbReference>
<proteinExistence type="inferred from homology"/>
<evidence type="ECO:0000256" key="8">
    <source>
        <dbReference type="SAM" id="Phobius"/>
    </source>
</evidence>
<feature type="domain" description="EamA" evidence="9">
    <location>
        <begin position="9"/>
        <end position="147"/>
    </location>
</feature>
<feature type="transmembrane region" description="Helical" evidence="8">
    <location>
        <begin position="155"/>
        <end position="171"/>
    </location>
</feature>
<evidence type="ECO:0000313" key="10">
    <source>
        <dbReference type="EMBL" id="MDD9781509.1"/>
    </source>
</evidence>
<evidence type="ECO:0000256" key="2">
    <source>
        <dbReference type="ARBA" id="ARBA00007362"/>
    </source>
</evidence>
<feature type="transmembrane region" description="Helical" evidence="8">
    <location>
        <begin position="245"/>
        <end position="265"/>
    </location>
</feature>
<name>A0ABD4WMQ3_PRIMG</name>
<feature type="transmembrane region" description="Helical" evidence="8">
    <location>
        <begin position="183"/>
        <end position="203"/>
    </location>
</feature>
<evidence type="ECO:0000259" key="9">
    <source>
        <dbReference type="Pfam" id="PF00892"/>
    </source>
</evidence>
<evidence type="ECO:0000256" key="4">
    <source>
        <dbReference type="ARBA" id="ARBA00022475"/>
    </source>
</evidence>
<feature type="transmembrane region" description="Helical" evidence="8">
    <location>
        <begin position="215"/>
        <end position="233"/>
    </location>
</feature>
<sequence length="310" mass="35091">MKLNYEKDGVMYAILSYLMWGITPIYWKLVQHVSSGEILAQRVFWAFIFMLILLFAMKKWHTYIIFVKEIMKKPALFWSLFIASVLISANWGIFMWAVMKGKILEASLGQYIIPLTSVLLGVIVLKEKLNRTQILAFILAGIGVLTLTIHYGVFPWISLSLALTFGLYSLAKRKIRADSTIGLTLETMVISPIALVYILYLMFQSHSQFFDSFSTSLLLMGGGMVTALPLLLFTKSAKKVSLSMLGILQYISPTLSLLVGVGLYHESLTRAHFIAFIFIWLALAIYTFSSITKRGQENKKQLENKSKIEA</sequence>
<evidence type="ECO:0000256" key="3">
    <source>
        <dbReference type="ARBA" id="ARBA00022448"/>
    </source>
</evidence>
<keyword evidence="4" id="KW-1003">Cell membrane</keyword>
<comment type="caution">
    <text evidence="10">The sequence shown here is derived from an EMBL/GenBank/DDBJ whole genome shotgun (WGS) entry which is preliminary data.</text>
</comment>
<protein>
    <submittedName>
        <fullName evidence="10">EamA family transporter RarD</fullName>
    </submittedName>
</protein>
<dbReference type="PANTHER" id="PTHR22911:SF137">
    <property type="entry name" value="SOLUTE CARRIER FAMILY 35 MEMBER G2-RELATED"/>
    <property type="match status" value="1"/>
</dbReference>
<evidence type="ECO:0000256" key="5">
    <source>
        <dbReference type="ARBA" id="ARBA00022692"/>
    </source>
</evidence>
<feature type="transmembrane region" description="Helical" evidence="8">
    <location>
        <begin position="76"/>
        <end position="96"/>
    </location>
</feature>
<dbReference type="GO" id="GO:0005886">
    <property type="term" value="C:plasma membrane"/>
    <property type="evidence" value="ECO:0007669"/>
    <property type="project" value="UniProtKB-SubCell"/>
</dbReference>
<dbReference type="AlphaFoldDB" id="A0ABD4WMQ3"/>
<keyword evidence="6 8" id="KW-1133">Transmembrane helix</keyword>
<feature type="transmembrane region" description="Helical" evidence="8">
    <location>
        <begin position="9"/>
        <end position="27"/>
    </location>
</feature>
<comment type="similarity">
    <text evidence="2">Belongs to the EamA transporter family.</text>
</comment>
<gene>
    <name evidence="10" type="primary">rarD</name>
    <name evidence="10" type="ORF">PVE99_03690</name>
</gene>
<organism evidence="10 11">
    <name type="scientific">Priestia megaterium</name>
    <name type="common">Bacillus megaterium</name>
    <dbReference type="NCBI Taxonomy" id="1404"/>
    <lineage>
        <taxon>Bacteria</taxon>
        <taxon>Bacillati</taxon>
        <taxon>Bacillota</taxon>
        <taxon>Bacilli</taxon>
        <taxon>Bacillales</taxon>
        <taxon>Bacillaceae</taxon>
        <taxon>Priestia</taxon>
    </lineage>
</organism>
<feature type="domain" description="EamA" evidence="9">
    <location>
        <begin position="159"/>
        <end position="286"/>
    </location>
</feature>
<accession>A0ABD4WMQ3</accession>